<evidence type="ECO:0000313" key="7">
    <source>
        <dbReference type="RefSeq" id="XP_039115154.1"/>
    </source>
</evidence>
<feature type="domain" description="NAC" evidence="5">
    <location>
        <begin position="22"/>
        <end position="170"/>
    </location>
</feature>
<dbReference type="SUPFAM" id="SSF101941">
    <property type="entry name" value="NAC domain"/>
    <property type="match status" value="1"/>
</dbReference>
<accession>A0AB40AK88</accession>
<keyword evidence="3" id="KW-0804">Transcription</keyword>
<evidence type="ECO:0000256" key="2">
    <source>
        <dbReference type="ARBA" id="ARBA00023125"/>
    </source>
</evidence>
<dbReference type="Proteomes" id="UP001515500">
    <property type="component" value="Chromosome 19"/>
</dbReference>
<dbReference type="InterPro" id="IPR003441">
    <property type="entry name" value="NAC-dom"/>
</dbReference>
<proteinExistence type="predicted"/>
<evidence type="ECO:0000313" key="6">
    <source>
        <dbReference type="Proteomes" id="UP001515500"/>
    </source>
</evidence>
<evidence type="ECO:0000256" key="4">
    <source>
        <dbReference type="ARBA" id="ARBA00023242"/>
    </source>
</evidence>
<dbReference type="GO" id="GO:0006355">
    <property type="term" value="P:regulation of DNA-templated transcription"/>
    <property type="evidence" value="ECO:0007669"/>
    <property type="project" value="InterPro"/>
</dbReference>
<dbReference type="PANTHER" id="PTHR31744:SF92">
    <property type="entry name" value="NAC DOMAIN-CONTAINING PROTEIN 87"/>
    <property type="match status" value="1"/>
</dbReference>
<keyword evidence="6" id="KW-1185">Reference proteome</keyword>
<keyword evidence="2" id="KW-0238">DNA-binding</keyword>
<dbReference type="Gene3D" id="2.170.150.80">
    <property type="entry name" value="NAC domain"/>
    <property type="match status" value="1"/>
</dbReference>
<dbReference type="InterPro" id="IPR036093">
    <property type="entry name" value="NAC_dom_sf"/>
</dbReference>
<dbReference type="PROSITE" id="PS51005">
    <property type="entry name" value="NAC"/>
    <property type="match status" value="1"/>
</dbReference>
<protein>
    <submittedName>
        <fullName evidence="7">NAC domain-containing protein 92-like</fullName>
    </submittedName>
</protein>
<evidence type="ECO:0000259" key="5">
    <source>
        <dbReference type="PROSITE" id="PS51005"/>
    </source>
</evidence>
<evidence type="ECO:0000256" key="1">
    <source>
        <dbReference type="ARBA" id="ARBA00023015"/>
    </source>
</evidence>
<dbReference type="FunFam" id="2.170.150.80:FF:000006">
    <property type="entry name" value="NAC domain-containing protein 100-like"/>
    <property type="match status" value="1"/>
</dbReference>
<dbReference type="GeneID" id="120250403"/>
<reference evidence="7" key="1">
    <citation type="submission" date="2025-08" db="UniProtKB">
        <authorList>
            <consortium name="RefSeq"/>
        </authorList>
    </citation>
    <scope>IDENTIFICATION</scope>
</reference>
<dbReference type="PANTHER" id="PTHR31744">
    <property type="entry name" value="PROTEIN CUP-SHAPED COTYLEDON 2-RELATED"/>
    <property type="match status" value="1"/>
</dbReference>
<keyword evidence="4" id="KW-0539">Nucleus</keyword>
<organism evidence="6 7">
    <name type="scientific">Dioscorea cayennensis subsp. rotundata</name>
    <name type="common">White Guinea yam</name>
    <name type="synonym">Dioscorea rotundata</name>
    <dbReference type="NCBI Taxonomy" id="55577"/>
    <lineage>
        <taxon>Eukaryota</taxon>
        <taxon>Viridiplantae</taxon>
        <taxon>Streptophyta</taxon>
        <taxon>Embryophyta</taxon>
        <taxon>Tracheophyta</taxon>
        <taxon>Spermatophyta</taxon>
        <taxon>Magnoliopsida</taxon>
        <taxon>Liliopsida</taxon>
        <taxon>Dioscoreales</taxon>
        <taxon>Dioscoreaceae</taxon>
        <taxon>Dioscorea</taxon>
    </lineage>
</organism>
<dbReference type="RefSeq" id="XP_039115154.1">
    <property type="nucleotide sequence ID" value="XM_039259220.1"/>
</dbReference>
<evidence type="ECO:0000256" key="3">
    <source>
        <dbReference type="ARBA" id="ARBA00023163"/>
    </source>
</evidence>
<name>A0AB40AK88_DIOCR</name>
<dbReference type="Pfam" id="PF02365">
    <property type="entry name" value="NAM"/>
    <property type="match status" value="1"/>
</dbReference>
<dbReference type="GO" id="GO:0005634">
    <property type="term" value="C:nucleus"/>
    <property type="evidence" value="ECO:0007669"/>
    <property type="project" value="UniProtKB-ARBA"/>
</dbReference>
<gene>
    <name evidence="7" type="primary">LOC120250403</name>
</gene>
<sequence>MAGSVTRISKCSSCSRSGYMDMPPGFRFHPTDEEIVNYLKEKVLNPNFKSIAIGEVDLNKCEPWDLPSNAKTGQKEWYLFCQKDRKYPTGIRTNRATEAGFWKATGKDREIYTDRGGLLVGMKKTLVFYKGRAPKGMKTNWVMHEFRLVAQPSLTKSIKDAWVVCRVFQKKESMKTKNSMIDLVDDEHLDQNESLTLNNNNHLINPSTKTVSTQITDTAMVNPHDHYYLNDQEQGKLIDEPTTMKMLCKLEQISTCQSMITASHDAGVVLSPETNTEISSMNLENNFISNWFFNYPYYQDLDNFFNY</sequence>
<dbReference type="AlphaFoldDB" id="A0AB40AK88"/>
<dbReference type="GO" id="GO:0003677">
    <property type="term" value="F:DNA binding"/>
    <property type="evidence" value="ECO:0007669"/>
    <property type="project" value="UniProtKB-KW"/>
</dbReference>
<keyword evidence="1" id="KW-0805">Transcription regulation</keyword>